<protein>
    <submittedName>
        <fullName evidence="4">GNAT family N-acetyltransferase</fullName>
    </submittedName>
</protein>
<evidence type="ECO:0000313" key="5">
    <source>
        <dbReference type="Proteomes" id="UP000244450"/>
    </source>
</evidence>
<dbReference type="InterPro" id="IPR016181">
    <property type="entry name" value="Acyl_CoA_acyltransferase"/>
</dbReference>
<keyword evidence="1 4" id="KW-0808">Transferase</keyword>
<keyword evidence="2" id="KW-0012">Acyltransferase</keyword>
<organism evidence="4 5">
    <name type="scientific">Chitinophaga parva</name>
    <dbReference type="NCBI Taxonomy" id="2169414"/>
    <lineage>
        <taxon>Bacteria</taxon>
        <taxon>Pseudomonadati</taxon>
        <taxon>Bacteroidota</taxon>
        <taxon>Chitinophagia</taxon>
        <taxon>Chitinophagales</taxon>
        <taxon>Chitinophagaceae</taxon>
        <taxon>Chitinophaga</taxon>
    </lineage>
</organism>
<evidence type="ECO:0000313" key="4">
    <source>
        <dbReference type="EMBL" id="PUZ23083.1"/>
    </source>
</evidence>
<dbReference type="OrthoDB" id="9803233at2"/>
<evidence type="ECO:0000259" key="3">
    <source>
        <dbReference type="PROSITE" id="PS51186"/>
    </source>
</evidence>
<dbReference type="PANTHER" id="PTHR43877:SF2">
    <property type="entry name" value="AMINOALKYLPHOSPHONATE N-ACETYLTRANSFERASE-RELATED"/>
    <property type="match status" value="1"/>
</dbReference>
<dbReference type="EMBL" id="QCYK01000003">
    <property type="protein sequence ID" value="PUZ23083.1"/>
    <property type="molecule type" value="Genomic_DNA"/>
</dbReference>
<comment type="caution">
    <text evidence="4">The sequence shown here is derived from an EMBL/GenBank/DDBJ whole genome shotgun (WGS) entry which is preliminary data.</text>
</comment>
<gene>
    <name evidence="4" type="ORF">DCC81_22025</name>
</gene>
<dbReference type="InterPro" id="IPR000182">
    <property type="entry name" value="GNAT_dom"/>
</dbReference>
<sequence>MENLIPRNVMAISILSTDSQHADFQQLTASLDKELLRRYPAITGKYDAYNAVPAGTPVWIAYYDDMAVGCGTFANVGDGVAEIKRMYVMPGYRGLGIAAQLLDVIEMKLLDEGFHSAVLETGVKQTEGIKMLHERGYQTIENYGPYVGCESSVCLRKELHVEEMKAYK</sequence>
<evidence type="ECO:0000256" key="1">
    <source>
        <dbReference type="ARBA" id="ARBA00022679"/>
    </source>
</evidence>
<keyword evidence="5" id="KW-1185">Reference proteome</keyword>
<dbReference type="PANTHER" id="PTHR43877">
    <property type="entry name" value="AMINOALKYLPHOSPHONATE N-ACETYLTRANSFERASE-RELATED-RELATED"/>
    <property type="match status" value="1"/>
</dbReference>
<dbReference type="CDD" id="cd04301">
    <property type="entry name" value="NAT_SF"/>
    <property type="match status" value="1"/>
</dbReference>
<dbReference type="SUPFAM" id="SSF55729">
    <property type="entry name" value="Acyl-CoA N-acyltransferases (Nat)"/>
    <property type="match status" value="1"/>
</dbReference>
<dbReference type="InterPro" id="IPR050832">
    <property type="entry name" value="Bact_Acetyltransf"/>
</dbReference>
<dbReference type="Pfam" id="PF00583">
    <property type="entry name" value="Acetyltransf_1"/>
    <property type="match status" value="1"/>
</dbReference>
<reference evidence="4 5" key="1">
    <citation type="submission" date="2018-04" db="EMBL/GenBank/DDBJ databases">
        <title>Chitinophaga fuyangensis sp. nov., isolated from soil in a chemical factory.</title>
        <authorList>
            <person name="Chen K."/>
        </authorList>
    </citation>
    <scope>NUCLEOTIDE SEQUENCE [LARGE SCALE GENOMIC DNA]</scope>
    <source>
        <strain evidence="4 5">LY-1</strain>
    </source>
</reference>
<evidence type="ECO:0000256" key="2">
    <source>
        <dbReference type="ARBA" id="ARBA00023315"/>
    </source>
</evidence>
<dbReference type="Proteomes" id="UP000244450">
    <property type="component" value="Unassembled WGS sequence"/>
</dbReference>
<feature type="domain" description="N-acetyltransferase" evidence="3">
    <location>
        <begin position="10"/>
        <end position="160"/>
    </location>
</feature>
<dbReference type="GO" id="GO:0016747">
    <property type="term" value="F:acyltransferase activity, transferring groups other than amino-acyl groups"/>
    <property type="evidence" value="ECO:0007669"/>
    <property type="project" value="InterPro"/>
</dbReference>
<proteinExistence type="predicted"/>
<dbReference type="Gene3D" id="3.40.630.30">
    <property type="match status" value="1"/>
</dbReference>
<accession>A0A2T7BDA6</accession>
<dbReference type="PROSITE" id="PS51186">
    <property type="entry name" value="GNAT"/>
    <property type="match status" value="1"/>
</dbReference>
<name>A0A2T7BDA6_9BACT</name>
<dbReference type="AlphaFoldDB" id="A0A2T7BDA6"/>